<dbReference type="EMBL" id="AUWU02000001">
    <property type="protein sequence ID" value="KAH0577157.1"/>
    <property type="molecule type" value="Genomic_DNA"/>
</dbReference>
<evidence type="ECO:0000313" key="1">
    <source>
        <dbReference type="EMBL" id="EST43801.1"/>
    </source>
</evidence>
<keyword evidence="3" id="KW-1185">Reference proteome</keyword>
<accession>V6LJB7</accession>
<dbReference type="VEuPathDB" id="GiardiaDB:SS50377_20508"/>
<dbReference type="AlphaFoldDB" id="V6LJB7"/>
<reference evidence="1 2" key="1">
    <citation type="journal article" date="2014" name="PLoS Genet.">
        <title>The Genome of Spironucleus salmonicida Highlights a Fish Pathogen Adapted to Fluctuating Environments.</title>
        <authorList>
            <person name="Xu F."/>
            <person name="Jerlstrom-Hultqvist J."/>
            <person name="Einarsson E."/>
            <person name="Astvaldsson A."/>
            <person name="Svard S.G."/>
            <person name="Andersson J.O."/>
        </authorList>
    </citation>
    <scope>NUCLEOTIDE SEQUENCE</scope>
    <source>
        <strain evidence="2">ATCC 50377</strain>
    </source>
</reference>
<name>V6LJB7_9EUKA</name>
<gene>
    <name evidence="2" type="ORF">SS50377_20508</name>
    <name evidence="1" type="ORF">SS50377_ja016</name>
</gene>
<protein>
    <submittedName>
        <fullName evidence="1">Uncharacterized protein</fullName>
    </submittedName>
</protein>
<evidence type="ECO:0000313" key="3">
    <source>
        <dbReference type="Proteomes" id="UP000018208"/>
    </source>
</evidence>
<proteinExistence type="predicted"/>
<dbReference type="EMBL" id="KI546133">
    <property type="protein sequence ID" value="EST43801.1"/>
    <property type="molecule type" value="Genomic_DNA"/>
</dbReference>
<dbReference type="GeneID" id="94294531"/>
<dbReference type="Proteomes" id="UP000018208">
    <property type="component" value="Unassembled WGS sequence"/>
</dbReference>
<reference evidence="2" key="2">
    <citation type="submission" date="2020-12" db="EMBL/GenBank/DDBJ databases">
        <title>New Spironucleus salmonicida genome in near-complete chromosomes.</title>
        <authorList>
            <person name="Xu F."/>
            <person name="Kurt Z."/>
            <person name="Jimenez-Gonzalez A."/>
            <person name="Astvaldsson A."/>
            <person name="Andersson J.O."/>
            <person name="Svard S.G."/>
        </authorList>
    </citation>
    <scope>NUCLEOTIDE SEQUENCE</scope>
    <source>
        <strain evidence="2">ATCC 50377</strain>
    </source>
</reference>
<dbReference type="KEGG" id="ssao:94294531"/>
<sequence>MLPTRTSALPPQQHSLQSQLLIQYFAKIKFSTPNPKNPPSDFALTRRQSFHPTFSRILLCPKRRFRGVRAFLGVSGPKSPPKSSKIIKIERRNGPKYYAKQVQKQQKITQNERKLTQMNSKTSIKNQKLNEKFLKQVQNRLKTRIFTDTISSILQR</sequence>
<evidence type="ECO:0000313" key="2">
    <source>
        <dbReference type="EMBL" id="KAH0577157.1"/>
    </source>
</evidence>
<dbReference type="RefSeq" id="XP_067767930.1">
    <property type="nucleotide sequence ID" value="XM_067904448.1"/>
</dbReference>
<organism evidence="1">
    <name type="scientific">Spironucleus salmonicida</name>
    <dbReference type="NCBI Taxonomy" id="348837"/>
    <lineage>
        <taxon>Eukaryota</taxon>
        <taxon>Metamonada</taxon>
        <taxon>Diplomonadida</taxon>
        <taxon>Hexamitidae</taxon>
        <taxon>Hexamitinae</taxon>
        <taxon>Spironucleus</taxon>
    </lineage>
</organism>